<sequence>MGRVDLEAMREAERHVAGNAYIRLPVAENVPMDASSIVAAIAAGIALAALYFTWRQVSAAEEQTALQRRIHEDAGQPYVWADIRPHAQHASFMMLVVKNDGPTVATSVSISIDPPFPSEWSRDGDNERFANNRRFASLPPGRVMQWNLGLPQNILPSPRSPVNEKGQFKITISFDGPYGPIDPLTYAIDLSEYRWVAKTTPGTPMSISKSVDDASRELSKAINKVAERIS</sequence>
<gene>
    <name evidence="1" type="ORF">GOALK_029_00580</name>
</gene>
<reference evidence="1 2" key="1">
    <citation type="submission" date="2011-05" db="EMBL/GenBank/DDBJ databases">
        <title>Whole genome shotgun sequence of Gordonia alkanivorans NBRC 16433.</title>
        <authorList>
            <person name="Hosoyama A."/>
            <person name="Nakamura S."/>
            <person name="Takarada H."/>
            <person name="Tsuchikane K."/>
            <person name="Yamazaki S."/>
            <person name="Fujita N."/>
        </authorList>
    </citation>
    <scope>NUCLEOTIDE SEQUENCE [LARGE SCALE GENOMIC DNA]</scope>
    <source>
        <strain evidence="1 2">NBRC 16433</strain>
    </source>
</reference>
<organism evidence="1 2">
    <name type="scientific">Gordonia alkanivorans NBRC 16433</name>
    <dbReference type="NCBI Taxonomy" id="1027371"/>
    <lineage>
        <taxon>Bacteria</taxon>
        <taxon>Bacillati</taxon>
        <taxon>Actinomycetota</taxon>
        <taxon>Actinomycetes</taxon>
        <taxon>Mycobacteriales</taxon>
        <taxon>Gordoniaceae</taxon>
        <taxon>Gordonia</taxon>
    </lineage>
</organism>
<protein>
    <submittedName>
        <fullName evidence="1">Uncharacterized protein</fullName>
    </submittedName>
</protein>
<dbReference type="AlphaFoldDB" id="F9VS14"/>
<comment type="caution">
    <text evidence="1">The sequence shown here is derived from an EMBL/GenBank/DDBJ whole genome shotgun (WGS) entry which is preliminary data.</text>
</comment>
<evidence type="ECO:0000313" key="2">
    <source>
        <dbReference type="Proteomes" id="UP000003558"/>
    </source>
</evidence>
<dbReference type="eggNOG" id="ENOG5031SJ1">
    <property type="taxonomic scope" value="Bacteria"/>
</dbReference>
<name>F9VS14_9ACTN</name>
<dbReference type="EMBL" id="BACI01000029">
    <property type="protein sequence ID" value="GAA11403.1"/>
    <property type="molecule type" value="Genomic_DNA"/>
</dbReference>
<dbReference type="Proteomes" id="UP000003558">
    <property type="component" value="Unassembled WGS sequence"/>
</dbReference>
<accession>F9VS14</accession>
<evidence type="ECO:0000313" key="1">
    <source>
        <dbReference type="EMBL" id="GAA11403.1"/>
    </source>
</evidence>
<proteinExistence type="predicted"/>